<evidence type="ECO:0000256" key="3">
    <source>
        <dbReference type="ARBA" id="ARBA00022473"/>
    </source>
</evidence>
<dbReference type="OrthoDB" id="9448112at2759"/>
<dbReference type="PANTHER" id="PTHR15919:SF12">
    <property type="entry name" value="DAPPER HOMOLOG 1"/>
    <property type="match status" value="1"/>
</dbReference>
<feature type="compositionally biased region" description="Polar residues" evidence="7">
    <location>
        <begin position="236"/>
        <end position="265"/>
    </location>
</feature>
<feature type="compositionally biased region" description="Polar residues" evidence="7">
    <location>
        <begin position="492"/>
        <end position="507"/>
    </location>
</feature>
<feature type="compositionally biased region" description="Basic residues" evidence="7">
    <location>
        <begin position="508"/>
        <end position="530"/>
    </location>
</feature>
<dbReference type="PANTHER" id="PTHR15919">
    <property type="entry name" value="DAPPER-RELATED"/>
    <property type="match status" value="1"/>
</dbReference>
<feature type="compositionally biased region" description="Basic residues" evidence="7">
    <location>
        <begin position="406"/>
        <end position="419"/>
    </location>
</feature>
<feature type="region of interest" description="Disordered" evidence="7">
    <location>
        <begin position="368"/>
        <end position="533"/>
    </location>
</feature>
<evidence type="ECO:0000256" key="4">
    <source>
        <dbReference type="ARBA" id="ARBA00022490"/>
    </source>
</evidence>
<comment type="similarity">
    <text evidence="2">Belongs to the dapper family.</text>
</comment>
<feature type="compositionally biased region" description="Basic and acidic residues" evidence="7">
    <location>
        <begin position="430"/>
        <end position="447"/>
    </location>
</feature>
<dbReference type="GO" id="GO:0016055">
    <property type="term" value="P:Wnt signaling pathway"/>
    <property type="evidence" value="ECO:0007669"/>
    <property type="project" value="UniProtKB-KW"/>
</dbReference>
<feature type="region of interest" description="Disordered" evidence="7">
    <location>
        <begin position="343"/>
        <end position="362"/>
    </location>
</feature>
<protein>
    <submittedName>
        <fullName evidence="8">Dapper 1</fullName>
    </submittedName>
</protein>
<dbReference type="Proteomes" id="UP000314294">
    <property type="component" value="Unassembled WGS sequence"/>
</dbReference>
<reference evidence="8 9" key="1">
    <citation type="submission" date="2019-03" db="EMBL/GenBank/DDBJ databases">
        <title>First draft genome of Liparis tanakae, snailfish: a comprehensive survey of snailfish specific genes.</title>
        <authorList>
            <person name="Kim W."/>
            <person name="Song I."/>
            <person name="Jeong J.-H."/>
            <person name="Kim D."/>
            <person name="Kim S."/>
            <person name="Ryu S."/>
            <person name="Song J.Y."/>
            <person name="Lee S.K."/>
        </authorList>
    </citation>
    <scope>NUCLEOTIDE SEQUENCE [LARGE SCALE GENOMIC DNA]</scope>
    <source>
        <tissue evidence="8">Muscle</tissue>
    </source>
</reference>
<dbReference type="InterPro" id="IPR024843">
    <property type="entry name" value="Dapper"/>
</dbReference>
<gene>
    <name evidence="8" type="primary">dact1</name>
    <name evidence="8" type="ORF">EYF80_060695</name>
</gene>
<feature type="compositionally biased region" description="Basic and acidic residues" evidence="7">
    <location>
        <begin position="323"/>
        <end position="336"/>
    </location>
</feature>
<dbReference type="EMBL" id="SRLO01006001">
    <property type="protein sequence ID" value="TNN29157.1"/>
    <property type="molecule type" value="Genomic_DNA"/>
</dbReference>
<feature type="region of interest" description="Disordered" evidence="7">
    <location>
        <begin position="129"/>
        <end position="149"/>
    </location>
</feature>
<feature type="compositionally biased region" description="Low complexity" evidence="7">
    <location>
        <begin position="134"/>
        <end position="149"/>
    </location>
</feature>
<evidence type="ECO:0000256" key="7">
    <source>
        <dbReference type="SAM" id="MobiDB-lite"/>
    </source>
</evidence>
<evidence type="ECO:0000256" key="6">
    <source>
        <dbReference type="ARBA" id="ARBA00023054"/>
    </source>
</evidence>
<evidence type="ECO:0000256" key="2">
    <source>
        <dbReference type="ARBA" id="ARBA00010807"/>
    </source>
</evidence>
<dbReference type="GO" id="GO:0090090">
    <property type="term" value="P:negative regulation of canonical Wnt signaling pathway"/>
    <property type="evidence" value="ECO:0007669"/>
    <property type="project" value="TreeGrafter"/>
</dbReference>
<evidence type="ECO:0000313" key="9">
    <source>
        <dbReference type="Proteomes" id="UP000314294"/>
    </source>
</evidence>
<sequence>MVSHCVPQNCLRRTDAGLTSQLQDLDRQIMAVCLDGAGLVGGLCEDPSVRRSLPAPHPASLDPASSVDSQSKYHCKLIARNGSEVYRYPSPLHAVAVQSPVFLQMEGPGGPGDPGGPGRDVAVEELIPEPSPLPASDSDPPVCQSSSWLTSSSQAPSYKRLDSYICSLLQRRALPFRTSRPRTSISADPSKSILRQASLCVRQLSGSGLRTLRKFEFKPCGPTGGASTGGAVPLSPQWSVDSKSEENQNVFPDNSIDSMHNIFRTNNKDSAQHQNISPSGVGLQRDSSVTNQDIGTSSKTLPPPSAVSDLRGPGGPKANSSPKETKEPYYSLDPDRLLKSPAITKTAAPKNSPKPPQTFQKEKVDRSVLEVAGSSSQSQNEAGGGGGEGRSHMAKTKSIPAQQHNFKLRKASKNVKTVKMKTIMTMRTSRGSEHSEPPSERRGDKSHQRSGSKRSRLLNDGGSVNTKASGTPGPCISWIKRPPASIPESRVLDQQATLTPSSVQSGASRHHHHGHHHHGHHHHGQHHHRREQVSVVAKLKYKRNDYRRLRVIVEVPNNESFRRTQKKELPIHSAAGVPPPSPEQVSSPYSYVAGSDSEYSAECASLFHSTIADSSEDERSNCTTNRFGDSESGEEEYVEESSTGDTEESGGGGACCGTGVMGQRRSQSGAAGARVAGKEMTPAQSKAFVKIKASHHLKKKILRFRTGSLKLMTTV</sequence>
<keyword evidence="6" id="KW-0175">Coiled coil</keyword>
<dbReference type="AlphaFoldDB" id="A0A4Z2EJP2"/>
<feature type="compositionally biased region" description="Gly residues" evidence="7">
    <location>
        <begin position="107"/>
        <end position="118"/>
    </location>
</feature>
<keyword evidence="5" id="KW-0879">Wnt signaling pathway</keyword>
<keyword evidence="3" id="KW-0217">Developmental protein</keyword>
<comment type="caution">
    <text evidence="8">The sequence shown here is derived from an EMBL/GenBank/DDBJ whole genome shotgun (WGS) entry which is preliminary data.</text>
</comment>
<dbReference type="GO" id="GO:2000095">
    <property type="term" value="P:regulation of Wnt signaling pathway, planar cell polarity pathway"/>
    <property type="evidence" value="ECO:0007669"/>
    <property type="project" value="TreeGrafter"/>
</dbReference>
<proteinExistence type="inferred from homology"/>
<feature type="compositionally biased region" description="Low complexity" evidence="7">
    <location>
        <begin position="372"/>
        <end position="381"/>
    </location>
</feature>
<feature type="region of interest" description="Disordered" evidence="7">
    <location>
        <begin position="103"/>
        <end position="122"/>
    </location>
</feature>
<evidence type="ECO:0000313" key="8">
    <source>
        <dbReference type="EMBL" id="TNN29157.1"/>
    </source>
</evidence>
<name>A0A4Z2EJP2_9TELE</name>
<feature type="region of interest" description="Disordered" evidence="7">
    <location>
        <begin position="614"/>
        <end position="654"/>
    </location>
</feature>
<evidence type="ECO:0000256" key="5">
    <source>
        <dbReference type="ARBA" id="ARBA00022687"/>
    </source>
</evidence>
<keyword evidence="9" id="KW-1185">Reference proteome</keyword>
<comment type="subcellular location">
    <subcellularLocation>
        <location evidence="1">Cytoplasm</location>
    </subcellularLocation>
</comment>
<organism evidence="8 9">
    <name type="scientific">Liparis tanakae</name>
    <name type="common">Tanaka's snailfish</name>
    <dbReference type="NCBI Taxonomy" id="230148"/>
    <lineage>
        <taxon>Eukaryota</taxon>
        <taxon>Metazoa</taxon>
        <taxon>Chordata</taxon>
        <taxon>Craniata</taxon>
        <taxon>Vertebrata</taxon>
        <taxon>Euteleostomi</taxon>
        <taxon>Actinopterygii</taxon>
        <taxon>Neopterygii</taxon>
        <taxon>Teleostei</taxon>
        <taxon>Neoteleostei</taxon>
        <taxon>Acanthomorphata</taxon>
        <taxon>Eupercaria</taxon>
        <taxon>Perciformes</taxon>
        <taxon>Cottioidei</taxon>
        <taxon>Cottales</taxon>
        <taxon>Liparidae</taxon>
        <taxon>Liparis</taxon>
    </lineage>
</organism>
<feature type="region of interest" description="Disordered" evidence="7">
    <location>
        <begin position="222"/>
        <end position="336"/>
    </location>
</feature>
<feature type="compositionally biased region" description="Polar residues" evidence="7">
    <location>
        <begin position="285"/>
        <end position="300"/>
    </location>
</feature>
<accession>A0A4Z2EJP2</accession>
<dbReference type="GO" id="GO:0005737">
    <property type="term" value="C:cytoplasm"/>
    <property type="evidence" value="ECO:0007669"/>
    <property type="project" value="UniProtKB-SubCell"/>
</dbReference>
<evidence type="ECO:0000256" key="1">
    <source>
        <dbReference type="ARBA" id="ARBA00004496"/>
    </source>
</evidence>
<dbReference type="Pfam" id="PF15268">
    <property type="entry name" value="Dapper"/>
    <property type="match status" value="1"/>
</dbReference>
<keyword evidence="4" id="KW-0963">Cytoplasm</keyword>
<dbReference type="GO" id="GO:0046329">
    <property type="term" value="P:negative regulation of JNK cascade"/>
    <property type="evidence" value="ECO:0007669"/>
    <property type="project" value="TreeGrafter"/>
</dbReference>